<feature type="region of interest" description="Disordered" evidence="2">
    <location>
        <begin position="151"/>
        <end position="320"/>
    </location>
</feature>
<feature type="compositionally biased region" description="Polar residues" evidence="2">
    <location>
        <begin position="293"/>
        <end position="303"/>
    </location>
</feature>
<feature type="compositionally biased region" description="Low complexity" evidence="2">
    <location>
        <begin position="170"/>
        <end position="182"/>
    </location>
</feature>
<dbReference type="Proteomes" id="UP000663827">
    <property type="component" value="Unassembled WGS sequence"/>
</dbReference>
<feature type="coiled-coil region" evidence="1">
    <location>
        <begin position="87"/>
        <end position="140"/>
    </location>
</feature>
<evidence type="ECO:0000313" key="4">
    <source>
        <dbReference type="Proteomes" id="UP000663827"/>
    </source>
</evidence>
<keyword evidence="1" id="KW-0175">Coiled coil</keyword>
<dbReference type="EMBL" id="CAJNJQ010005574">
    <property type="protein sequence ID" value="CAE7219923.1"/>
    <property type="molecule type" value="Genomic_DNA"/>
</dbReference>
<sequence length="320" mass="35217">MSDVDLALPSERELELETLLRQRDKQISTLTDELSSLRRKLPGASEPDDDAAICIPAPVLSLLAPLVTHGPSTSTPAPLHAAITQRLKLLQTENDELYELLRASESTRQREEVVGLQRTIKRLESQLEGSEARIADLTSKLDQGRISVAKSVVQQQNQHRRSSTPDQRRSASPPRRSGPASTRPRERSREHDRDRDRERDRERDRDRERERDRDRDWDRDRERDRDRGNLPTGPRAHKKPRLGPPENVGRKLGDGPGGNNQRNVSGRNGAGAGGGGRGGPPRGGGPGLPIRGSASNTPSTGQNGNPGQGGDRGLVQRLGL</sequence>
<feature type="compositionally biased region" description="Basic and acidic residues" evidence="2">
    <location>
        <begin position="183"/>
        <end position="228"/>
    </location>
</feature>
<evidence type="ECO:0000256" key="2">
    <source>
        <dbReference type="SAM" id="MobiDB-lite"/>
    </source>
</evidence>
<proteinExistence type="predicted"/>
<reference evidence="3" key="1">
    <citation type="submission" date="2021-01" db="EMBL/GenBank/DDBJ databases">
        <authorList>
            <person name="Kaushik A."/>
        </authorList>
    </citation>
    <scope>NUCLEOTIDE SEQUENCE</scope>
    <source>
        <strain evidence="3">AG5</strain>
    </source>
</reference>
<accession>A0A8H3I597</accession>
<evidence type="ECO:0000313" key="3">
    <source>
        <dbReference type="EMBL" id="CAE7219923.1"/>
    </source>
</evidence>
<protein>
    <submittedName>
        <fullName evidence="3">Uncharacterized protein</fullName>
    </submittedName>
</protein>
<evidence type="ECO:0000256" key="1">
    <source>
        <dbReference type="SAM" id="Coils"/>
    </source>
</evidence>
<gene>
    <name evidence="3" type="ORF">RDB_LOCUS165455</name>
</gene>
<dbReference type="AlphaFoldDB" id="A0A8H3I597"/>
<feature type="compositionally biased region" description="Gly residues" evidence="2">
    <location>
        <begin position="268"/>
        <end position="287"/>
    </location>
</feature>
<organism evidence="3 4">
    <name type="scientific">Rhizoctonia solani</name>
    <dbReference type="NCBI Taxonomy" id="456999"/>
    <lineage>
        <taxon>Eukaryota</taxon>
        <taxon>Fungi</taxon>
        <taxon>Dikarya</taxon>
        <taxon>Basidiomycota</taxon>
        <taxon>Agaricomycotina</taxon>
        <taxon>Agaricomycetes</taxon>
        <taxon>Cantharellales</taxon>
        <taxon>Ceratobasidiaceae</taxon>
        <taxon>Rhizoctonia</taxon>
    </lineage>
</organism>
<comment type="caution">
    <text evidence="3">The sequence shown here is derived from an EMBL/GenBank/DDBJ whole genome shotgun (WGS) entry which is preliminary data.</text>
</comment>
<name>A0A8H3I597_9AGAM</name>